<dbReference type="InterPro" id="IPR036249">
    <property type="entry name" value="Thioredoxin-like_sf"/>
</dbReference>
<dbReference type="Gene3D" id="3.40.30.10">
    <property type="entry name" value="Glutaredoxin"/>
    <property type="match status" value="1"/>
</dbReference>
<dbReference type="SUPFAM" id="SSF52833">
    <property type="entry name" value="Thioredoxin-like"/>
    <property type="match status" value="1"/>
</dbReference>
<evidence type="ECO:0000313" key="4">
    <source>
        <dbReference type="EMBL" id="QGX93693.1"/>
    </source>
</evidence>
<dbReference type="PANTHER" id="PTHR42852">
    <property type="entry name" value="THIOL:DISULFIDE INTERCHANGE PROTEIN DSBE"/>
    <property type="match status" value="1"/>
</dbReference>
<organism evidence="4 5">
    <name type="scientific">Haloplanus rallus</name>
    <dbReference type="NCBI Taxonomy" id="1816183"/>
    <lineage>
        <taxon>Archaea</taxon>
        <taxon>Methanobacteriati</taxon>
        <taxon>Methanobacteriota</taxon>
        <taxon>Stenosarchaea group</taxon>
        <taxon>Halobacteria</taxon>
        <taxon>Halobacteriales</taxon>
        <taxon>Haloferacaceae</taxon>
        <taxon>Haloplanus</taxon>
    </lineage>
</organism>
<evidence type="ECO:0000313" key="5">
    <source>
        <dbReference type="Proteomes" id="UP000428325"/>
    </source>
</evidence>
<dbReference type="Pfam" id="PF08534">
    <property type="entry name" value="Redoxin"/>
    <property type="match status" value="1"/>
</dbReference>
<dbReference type="Proteomes" id="UP000428325">
    <property type="component" value="Chromosome"/>
</dbReference>
<dbReference type="PANTHER" id="PTHR42852:SF13">
    <property type="entry name" value="PROTEIN DIPZ"/>
    <property type="match status" value="1"/>
</dbReference>
<dbReference type="CDD" id="cd02966">
    <property type="entry name" value="TlpA_like_family"/>
    <property type="match status" value="1"/>
</dbReference>
<dbReference type="InterPro" id="IPR013766">
    <property type="entry name" value="Thioredoxin_domain"/>
</dbReference>
<reference evidence="4 5" key="1">
    <citation type="submission" date="2018-12" db="EMBL/GenBank/DDBJ databases">
        <title>Complete genome sequence of Haloplanus rallus MBLA0036.</title>
        <authorList>
            <person name="Nam Y.-d."/>
            <person name="Kang J."/>
            <person name="Chung W.-H."/>
            <person name="Park Y.S."/>
        </authorList>
    </citation>
    <scope>NUCLEOTIDE SEQUENCE [LARGE SCALE GENOMIC DNA]</scope>
    <source>
        <strain evidence="4 5">MBLA0036</strain>
    </source>
</reference>
<protein>
    <submittedName>
        <fullName evidence="4">TlpA family protein disulfide reductase</fullName>
    </submittedName>
</protein>
<dbReference type="RefSeq" id="WP_157687934.1">
    <property type="nucleotide sequence ID" value="NZ_CP034345.1"/>
</dbReference>
<evidence type="ECO:0000256" key="1">
    <source>
        <dbReference type="ARBA" id="ARBA00004196"/>
    </source>
</evidence>
<dbReference type="InterPro" id="IPR013740">
    <property type="entry name" value="Redoxin"/>
</dbReference>
<dbReference type="AlphaFoldDB" id="A0A6B9FED4"/>
<feature type="domain" description="Thioredoxin" evidence="3">
    <location>
        <begin position="33"/>
        <end position="177"/>
    </location>
</feature>
<accession>A0A6B9FED4</accession>
<dbReference type="GeneID" id="99244670"/>
<keyword evidence="5" id="KW-1185">Reference proteome</keyword>
<dbReference type="EMBL" id="CP034345">
    <property type="protein sequence ID" value="QGX93693.1"/>
    <property type="molecule type" value="Genomic_DNA"/>
</dbReference>
<name>A0A6B9FED4_9EURY</name>
<dbReference type="OrthoDB" id="115386at2157"/>
<dbReference type="PROSITE" id="PS51352">
    <property type="entry name" value="THIOREDOXIN_2"/>
    <property type="match status" value="1"/>
</dbReference>
<dbReference type="GO" id="GO:0017004">
    <property type="term" value="P:cytochrome complex assembly"/>
    <property type="evidence" value="ECO:0007669"/>
    <property type="project" value="UniProtKB-KW"/>
</dbReference>
<keyword evidence="2" id="KW-0201">Cytochrome c-type biogenesis</keyword>
<dbReference type="InterPro" id="IPR050553">
    <property type="entry name" value="Thioredoxin_ResA/DsbE_sf"/>
</dbReference>
<comment type="subcellular location">
    <subcellularLocation>
        <location evidence="1">Cell envelope</location>
    </subcellularLocation>
</comment>
<gene>
    <name evidence="4" type="ORF">EI982_02220</name>
</gene>
<evidence type="ECO:0000259" key="3">
    <source>
        <dbReference type="PROSITE" id="PS51352"/>
    </source>
</evidence>
<dbReference type="GO" id="GO:0016491">
    <property type="term" value="F:oxidoreductase activity"/>
    <property type="evidence" value="ECO:0007669"/>
    <property type="project" value="InterPro"/>
</dbReference>
<sequence length="177" mass="18645">MNRRQTVAAMAAGLGLTGGSLWVSQRGIPGGRSRSGGRLPIRVETLDAHGSTAGEALVPTPGTVTVVDLFATWCAPCDDQLEVLNAIRPEYDEVSFVSVTNERPSETLTRADIAEWWNRNGGAWTVGLDPGSELLSAFGASGLPYIAIVDGDGTRRFGHSGLAGADTLRDHLDGLVE</sequence>
<dbReference type="KEGG" id="hra:EI982_02220"/>
<evidence type="ECO:0000256" key="2">
    <source>
        <dbReference type="ARBA" id="ARBA00022748"/>
    </source>
</evidence>
<dbReference type="PROSITE" id="PS00194">
    <property type="entry name" value="THIOREDOXIN_1"/>
    <property type="match status" value="1"/>
</dbReference>
<proteinExistence type="predicted"/>
<dbReference type="InterPro" id="IPR017937">
    <property type="entry name" value="Thioredoxin_CS"/>
</dbReference>